<dbReference type="InterPro" id="IPR021109">
    <property type="entry name" value="Peptidase_aspartic_dom_sf"/>
</dbReference>
<keyword evidence="1" id="KW-0507">mRNA processing</keyword>
<protein>
    <recommendedName>
        <fullName evidence="4">CCHC-type domain-containing protein</fullName>
    </recommendedName>
</protein>
<dbReference type="Gene3D" id="2.40.70.10">
    <property type="entry name" value="Acid Proteases"/>
    <property type="match status" value="1"/>
</dbReference>
<name>A0A854QCL4_CRYNE</name>
<evidence type="ECO:0000256" key="1">
    <source>
        <dbReference type="ARBA" id="ARBA00022664"/>
    </source>
</evidence>
<dbReference type="SUPFAM" id="SSF50630">
    <property type="entry name" value="Acid proteases"/>
    <property type="match status" value="1"/>
</dbReference>
<dbReference type="InterPro" id="IPR036875">
    <property type="entry name" value="Znf_CCHC_sf"/>
</dbReference>
<dbReference type="GO" id="GO:0004190">
    <property type="term" value="F:aspartic-type endopeptidase activity"/>
    <property type="evidence" value="ECO:0007669"/>
    <property type="project" value="UniProtKB-KW"/>
</dbReference>
<dbReference type="GO" id="GO:0008270">
    <property type="term" value="F:zinc ion binding"/>
    <property type="evidence" value="ECO:0007669"/>
    <property type="project" value="UniProtKB-KW"/>
</dbReference>
<dbReference type="Proteomes" id="UP000199727">
    <property type="component" value="Unassembled WGS sequence"/>
</dbReference>
<keyword evidence="3" id="KW-0479">Metal-binding</keyword>
<comment type="caution">
    <text evidence="5">The sequence shown here is derived from an EMBL/GenBank/DDBJ whole genome shotgun (WGS) entry which is preliminary data.</text>
</comment>
<keyword evidence="2" id="KW-0064">Aspartyl protease</keyword>
<dbReference type="EMBL" id="AMKT01000047">
    <property type="protein sequence ID" value="OXG20177.1"/>
    <property type="molecule type" value="Genomic_DNA"/>
</dbReference>
<dbReference type="SUPFAM" id="SSF57756">
    <property type="entry name" value="Retrovirus zinc finger-like domains"/>
    <property type="match status" value="1"/>
</dbReference>
<evidence type="ECO:0000256" key="2">
    <source>
        <dbReference type="ARBA" id="ARBA00022750"/>
    </source>
</evidence>
<dbReference type="AlphaFoldDB" id="A0A854QCL4"/>
<dbReference type="PROSITE" id="PS50158">
    <property type="entry name" value="ZF_CCHC"/>
    <property type="match status" value="1"/>
</dbReference>
<keyword evidence="3" id="KW-0862">Zinc</keyword>
<dbReference type="SMART" id="SM00343">
    <property type="entry name" value="ZnF_C2HC"/>
    <property type="match status" value="1"/>
</dbReference>
<dbReference type="PROSITE" id="PS00141">
    <property type="entry name" value="ASP_PROTEASE"/>
    <property type="match status" value="1"/>
</dbReference>
<evidence type="ECO:0000313" key="6">
    <source>
        <dbReference type="Proteomes" id="UP000199727"/>
    </source>
</evidence>
<feature type="domain" description="CCHC-type" evidence="4">
    <location>
        <begin position="176"/>
        <end position="192"/>
    </location>
</feature>
<dbReference type="GO" id="GO:0006397">
    <property type="term" value="P:mRNA processing"/>
    <property type="evidence" value="ECO:0007669"/>
    <property type="project" value="UniProtKB-KW"/>
</dbReference>
<evidence type="ECO:0000259" key="4">
    <source>
        <dbReference type="PROSITE" id="PS50158"/>
    </source>
</evidence>
<dbReference type="GO" id="GO:0006508">
    <property type="term" value="P:proteolysis"/>
    <property type="evidence" value="ECO:0007669"/>
    <property type="project" value="InterPro"/>
</dbReference>
<keyword evidence="2" id="KW-0645">Protease</keyword>
<evidence type="ECO:0000256" key="3">
    <source>
        <dbReference type="PROSITE-ProRule" id="PRU00047"/>
    </source>
</evidence>
<dbReference type="InterPro" id="IPR001969">
    <property type="entry name" value="Aspartic_peptidase_AS"/>
</dbReference>
<proteinExistence type="predicted"/>
<accession>A0A854QCL4</accession>
<keyword evidence="3" id="KW-0863">Zinc-finger</keyword>
<dbReference type="GO" id="GO:0003676">
    <property type="term" value="F:nucleic acid binding"/>
    <property type="evidence" value="ECO:0007669"/>
    <property type="project" value="InterPro"/>
</dbReference>
<organism evidence="5 6">
    <name type="scientific">Cryptococcus neoformans Tu259-1</name>
    <dbReference type="NCBI Taxonomy" id="1230072"/>
    <lineage>
        <taxon>Eukaryota</taxon>
        <taxon>Fungi</taxon>
        <taxon>Dikarya</taxon>
        <taxon>Basidiomycota</taxon>
        <taxon>Agaricomycotina</taxon>
        <taxon>Tremellomycetes</taxon>
        <taxon>Tremellales</taxon>
        <taxon>Cryptococcaceae</taxon>
        <taxon>Cryptococcus</taxon>
        <taxon>Cryptococcus neoformans species complex</taxon>
    </lineage>
</organism>
<keyword evidence="2" id="KW-0378">Hydrolase</keyword>
<gene>
    <name evidence="5" type="ORF">C361_03885</name>
</gene>
<dbReference type="InterPro" id="IPR001878">
    <property type="entry name" value="Znf_CCHC"/>
</dbReference>
<evidence type="ECO:0000313" key="5">
    <source>
        <dbReference type="EMBL" id="OXG20177.1"/>
    </source>
</evidence>
<sequence>MAAGYRFEPAAFEARKLAHAAQTLTGIRHLQFLDSDGLKCNTFDEWAKAFKSAMLPLNWVSKTEKKIYSLQSQLLRLDKIPSALVDFKQWFTLLKDSDSPMSEDVATHWLRNHMTPGLLRYQSAFNHTAPARTPIAAISPESPSSADMTQWLNPRYPLPKGAAGRRARAYLATEQRCFLCRQAGHKSPDCPKCKEPAAVAAVSTFDHEEAAFEQEEEETFAEVLVTHLAPVLSVPPILLECCIGANGPPFSALFDTGATVTLVDPSLVTTHCLPSYPSEQRRVVALAGDARGPALEHRVGMCRHWVSH</sequence>
<reference evidence="5 6" key="1">
    <citation type="submission" date="2017-06" db="EMBL/GenBank/DDBJ databases">
        <title>Global population genomics of the pathogenic fungus Cryptococcus neoformans var. grubii.</title>
        <authorList>
            <person name="Cuomo C."/>
            <person name="Litvintseva A."/>
            <person name="Chen Y."/>
            <person name="Young S."/>
            <person name="Zeng Q."/>
            <person name="Chapman S."/>
            <person name="Gujja S."/>
            <person name="Saif S."/>
            <person name="Birren B."/>
        </authorList>
    </citation>
    <scope>NUCLEOTIDE SEQUENCE [LARGE SCALE GENOMIC DNA]</scope>
    <source>
        <strain evidence="5 6">Tu259-1</strain>
    </source>
</reference>